<dbReference type="PANTHER" id="PTHR43179">
    <property type="entry name" value="RHAMNOSYLTRANSFERASE WBBL"/>
    <property type="match status" value="1"/>
</dbReference>
<dbReference type="PANTHER" id="PTHR43179:SF12">
    <property type="entry name" value="GALACTOFURANOSYLTRANSFERASE GLFT2"/>
    <property type="match status" value="1"/>
</dbReference>
<name>A0ABS4D9K7_9CHLR</name>
<accession>A0ABS4D9K7</accession>
<evidence type="ECO:0000313" key="7">
    <source>
        <dbReference type="Proteomes" id="UP001193081"/>
    </source>
</evidence>
<evidence type="ECO:0000259" key="5">
    <source>
        <dbReference type="Pfam" id="PF00535"/>
    </source>
</evidence>
<dbReference type="Pfam" id="PF00535">
    <property type="entry name" value="Glycos_transf_2"/>
    <property type="match status" value="1"/>
</dbReference>
<protein>
    <submittedName>
        <fullName evidence="6">Glycosyltransferase</fullName>
        <ecNumber evidence="6">2.4.-.-</ecNumber>
    </submittedName>
</protein>
<sequence>MFHAIKVLELELTLPLVDLINLGGYRRARILVRLQGRPLGAISLEVQHGRIAAAALREALLRECAWMLVGQHLQGLLDTLPTQPWTLDDLAVSPLPPVYDGPWPSVTVAVCTRDRPEAILRCVQALLPLDYPGALELIVVDNAPSDDRVQRVLEPYAPHVRYVREPRPGLDWARNRALREARGDILAYTDDDVVVDRLWVRSLAQVFTQHPAVMAVTGLVEPYELETEAQLAFEQYGGFGQGYEQRWYAINRPAGQPATIYAATGKFGTGANMAYRREVFASLGGFDPALDVGTLSNGGGDLEMFFRVIKAGHILVYEPRALVWHCHRREAGQFHQQIANNGVGFYAYLVRLFLHYADERRHLLRFAIWWFCSWYLYRLLRSYVERVNTTPRLIVAEMRGGLLGLGRYQRAVREAHQMAQPDDLPDRIASFAPLPEPIYPDGLAVRVIDLAEPLHALTDVTAYPAVRVELRQGGMMLGRVELANAYQPVGRERLVAAIVAELGLAVLVEGRDPAYPEVREAAQRLVASRYGLVEPLPRAKYVASEQPTATLPDDRAVAVVVIDHGTPEDLRACLTALYAQQTGRDYTVSVVTSAVGSGVVAEIVAVFPGTRLFNVPDGASSYAAYAGLMASQGELVAVLDARIIPAIDWLEQLLRPFLRDEVMITTGKVVPSRLDTRVEQIFATYDEIGQGYAQRSFDQHWLASFRRQMPPMDELGSPANRAWRTALLAEPLGGRDQEVFAAEVIQAPTRDYERVYRALCAGHTLVYVPQAYGWRRYDQRLPVLRQDVAQRTSTTLLWYLTCLIERRDLRVVYQMGVDTPRQKLRQLAGFMRSYVRGRSYAPLYLWVDEVRGILAACKAIARASCKSKAFGQRLIRPKEGTGGFNNVT</sequence>
<dbReference type="GO" id="GO:0016757">
    <property type="term" value="F:glycosyltransferase activity"/>
    <property type="evidence" value="ECO:0007669"/>
    <property type="project" value="UniProtKB-KW"/>
</dbReference>
<comment type="caution">
    <text evidence="6">The sequence shown here is derived from an EMBL/GenBank/DDBJ whole genome shotgun (WGS) entry which is preliminary data.</text>
</comment>
<dbReference type="Proteomes" id="UP001193081">
    <property type="component" value="Unassembled WGS sequence"/>
</dbReference>
<keyword evidence="7" id="KW-1185">Reference proteome</keyword>
<dbReference type="RefSeq" id="WP_167857338.1">
    <property type="nucleotide sequence ID" value="NZ_SIJK02000015.1"/>
</dbReference>
<organism evidence="6 7">
    <name type="scientific">Candidatus Chloroploca mongolica</name>
    <dbReference type="NCBI Taxonomy" id="2528176"/>
    <lineage>
        <taxon>Bacteria</taxon>
        <taxon>Bacillati</taxon>
        <taxon>Chloroflexota</taxon>
        <taxon>Chloroflexia</taxon>
        <taxon>Chloroflexales</taxon>
        <taxon>Chloroflexineae</taxon>
        <taxon>Oscillochloridaceae</taxon>
        <taxon>Candidatus Chloroploca</taxon>
    </lineage>
</organism>
<feature type="domain" description="Glycosyltransferase 2-like" evidence="5">
    <location>
        <begin position="107"/>
        <end position="282"/>
    </location>
</feature>
<dbReference type="InterPro" id="IPR029044">
    <property type="entry name" value="Nucleotide-diphossugar_trans"/>
</dbReference>
<evidence type="ECO:0000256" key="3">
    <source>
        <dbReference type="ARBA" id="ARBA00022676"/>
    </source>
</evidence>
<reference evidence="6 7" key="1">
    <citation type="submission" date="2021-03" db="EMBL/GenBank/DDBJ databases">
        <authorList>
            <person name="Grouzdev D.S."/>
        </authorList>
    </citation>
    <scope>NUCLEOTIDE SEQUENCE [LARGE SCALE GENOMIC DNA]</scope>
    <source>
        <strain evidence="6 7">M50-1</strain>
    </source>
</reference>
<dbReference type="InterPro" id="IPR001173">
    <property type="entry name" value="Glyco_trans_2-like"/>
</dbReference>
<dbReference type="Gene3D" id="3.90.550.10">
    <property type="entry name" value="Spore Coat Polysaccharide Biosynthesis Protein SpsA, Chain A"/>
    <property type="match status" value="2"/>
</dbReference>
<dbReference type="EMBL" id="SIJK02000015">
    <property type="protein sequence ID" value="MBP1466127.1"/>
    <property type="molecule type" value="Genomic_DNA"/>
</dbReference>
<evidence type="ECO:0000256" key="4">
    <source>
        <dbReference type="ARBA" id="ARBA00022679"/>
    </source>
</evidence>
<evidence type="ECO:0000313" key="6">
    <source>
        <dbReference type="EMBL" id="MBP1466127.1"/>
    </source>
</evidence>
<dbReference type="SUPFAM" id="SSF53448">
    <property type="entry name" value="Nucleotide-diphospho-sugar transferases"/>
    <property type="match status" value="2"/>
</dbReference>
<dbReference type="Pfam" id="PF13641">
    <property type="entry name" value="Glyco_tranf_2_3"/>
    <property type="match status" value="1"/>
</dbReference>
<dbReference type="EC" id="2.4.-.-" evidence="6"/>
<comment type="pathway">
    <text evidence="1">Cell wall biogenesis; cell wall polysaccharide biosynthesis.</text>
</comment>
<comment type="similarity">
    <text evidence="2">Belongs to the glycosyltransferase 2 family.</text>
</comment>
<evidence type="ECO:0000256" key="1">
    <source>
        <dbReference type="ARBA" id="ARBA00004776"/>
    </source>
</evidence>
<dbReference type="CDD" id="cd00761">
    <property type="entry name" value="Glyco_tranf_GTA_type"/>
    <property type="match status" value="1"/>
</dbReference>
<keyword evidence="4 6" id="KW-0808">Transferase</keyword>
<proteinExistence type="inferred from homology"/>
<gene>
    <name evidence="6" type="ORF">EYB53_010465</name>
</gene>
<evidence type="ECO:0000256" key="2">
    <source>
        <dbReference type="ARBA" id="ARBA00006739"/>
    </source>
</evidence>
<keyword evidence="3 6" id="KW-0328">Glycosyltransferase</keyword>